<name>A0ABV0PCW6_9TELE</name>
<dbReference type="EMBL" id="JAHRIO010070555">
    <property type="protein sequence ID" value="MEQ2181309.1"/>
    <property type="molecule type" value="Genomic_DNA"/>
</dbReference>
<gene>
    <name evidence="1" type="ORF">GOODEAATRI_010189</name>
</gene>
<evidence type="ECO:0000313" key="1">
    <source>
        <dbReference type="EMBL" id="MEQ2181309.1"/>
    </source>
</evidence>
<keyword evidence="2" id="KW-1185">Reference proteome</keyword>
<protein>
    <submittedName>
        <fullName evidence="1">Uncharacterized protein</fullName>
    </submittedName>
</protein>
<proteinExistence type="predicted"/>
<dbReference type="PANTHER" id="PTHR46518:SF1">
    <property type="entry name" value="OUTER DYNEIN ARM-DOCKING COMPLEX SUBUNIT 3"/>
    <property type="match status" value="1"/>
</dbReference>
<evidence type="ECO:0000313" key="2">
    <source>
        <dbReference type="Proteomes" id="UP001476798"/>
    </source>
</evidence>
<dbReference type="Proteomes" id="UP001476798">
    <property type="component" value="Unassembled WGS sequence"/>
</dbReference>
<dbReference type="PANTHER" id="PTHR46518">
    <property type="entry name" value="COILED-COIL DOMAIN-CONTAINING PROTEIN 151"/>
    <property type="match status" value="1"/>
</dbReference>
<sequence>MLEECELQLQVHQQKCHSAAERLGWYVKTLSTIRAGVEHLDGKLQDILPDRASEVRPDSDEFVLELLAQCQLKLQILQKKLEGKDLASVMKEIEENEVR</sequence>
<accession>A0ABV0PCW6</accession>
<reference evidence="1 2" key="1">
    <citation type="submission" date="2021-06" db="EMBL/GenBank/DDBJ databases">
        <authorList>
            <person name="Palmer J.M."/>
        </authorList>
    </citation>
    <scope>NUCLEOTIDE SEQUENCE [LARGE SCALE GENOMIC DNA]</scope>
    <source>
        <strain evidence="1 2">GA_2019</strain>
        <tissue evidence="1">Muscle</tissue>
    </source>
</reference>
<organism evidence="1 2">
    <name type="scientific">Goodea atripinnis</name>
    <dbReference type="NCBI Taxonomy" id="208336"/>
    <lineage>
        <taxon>Eukaryota</taxon>
        <taxon>Metazoa</taxon>
        <taxon>Chordata</taxon>
        <taxon>Craniata</taxon>
        <taxon>Vertebrata</taxon>
        <taxon>Euteleostomi</taxon>
        <taxon>Actinopterygii</taxon>
        <taxon>Neopterygii</taxon>
        <taxon>Teleostei</taxon>
        <taxon>Neoteleostei</taxon>
        <taxon>Acanthomorphata</taxon>
        <taxon>Ovalentaria</taxon>
        <taxon>Atherinomorphae</taxon>
        <taxon>Cyprinodontiformes</taxon>
        <taxon>Goodeidae</taxon>
        <taxon>Goodea</taxon>
    </lineage>
</organism>
<dbReference type="InterPro" id="IPR033192">
    <property type="entry name" value="ODAD3"/>
</dbReference>
<comment type="caution">
    <text evidence="1">The sequence shown here is derived from an EMBL/GenBank/DDBJ whole genome shotgun (WGS) entry which is preliminary data.</text>
</comment>